<reference evidence="3" key="1">
    <citation type="journal article" date="2005" name="Nature">
        <title>The map-based sequence of the rice genome.</title>
        <authorList>
            <consortium name="International rice genome sequencing project (IRGSP)"/>
            <person name="Matsumoto T."/>
            <person name="Wu J."/>
            <person name="Kanamori H."/>
            <person name="Katayose Y."/>
            <person name="Fujisawa M."/>
            <person name="Namiki N."/>
            <person name="Mizuno H."/>
            <person name="Yamamoto K."/>
            <person name="Antonio B.A."/>
            <person name="Baba T."/>
            <person name="Sakata K."/>
            <person name="Nagamura Y."/>
            <person name="Aoki H."/>
            <person name="Arikawa K."/>
            <person name="Arita K."/>
            <person name="Bito T."/>
            <person name="Chiden Y."/>
            <person name="Fujitsuka N."/>
            <person name="Fukunaka R."/>
            <person name="Hamada M."/>
            <person name="Harada C."/>
            <person name="Hayashi A."/>
            <person name="Hijishita S."/>
            <person name="Honda M."/>
            <person name="Hosokawa S."/>
            <person name="Ichikawa Y."/>
            <person name="Idonuma A."/>
            <person name="Iijima M."/>
            <person name="Ikeda M."/>
            <person name="Ikeno M."/>
            <person name="Ito K."/>
            <person name="Ito S."/>
            <person name="Ito T."/>
            <person name="Ito Y."/>
            <person name="Ito Y."/>
            <person name="Iwabuchi A."/>
            <person name="Kamiya K."/>
            <person name="Karasawa W."/>
            <person name="Kurita K."/>
            <person name="Katagiri S."/>
            <person name="Kikuta A."/>
            <person name="Kobayashi H."/>
            <person name="Kobayashi N."/>
            <person name="Machita K."/>
            <person name="Maehara T."/>
            <person name="Masukawa M."/>
            <person name="Mizubayashi T."/>
            <person name="Mukai Y."/>
            <person name="Nagasaki H."/>
            <person name="Nagata Y."/>
            <person name="Naito S."/>
            <person name="Nakashima M."/>
            <person name="Nakama Y."/>
            <person name="Nakamichi Y."/>
            <person name="Nakamura M."/>
            <person name="Meguro A."/>
            <person name="Negishi M."/>
            <person name="Ohta I."/>
            <person name="Ohta T."/>
            <person name="Okamoto M."/>
            <person name="Ono N."/>
            <person name="Saji S."/>
            <person name="Sakaguchi M."/>
            <person name="Sakai K."/>
            <person name="Shibata M."/>
            <person name="Shimokawa T."/>
            <person name="Song J."/>
            <person name="Takazaki Y."/>
            <person name="Terasawa K."/>
            <person name="Tsugane M."/>
            <person name="Tsuji K."/>
            <person name="Ueda S."/>
            <person name="Waki K."/>
            <person name="Yamagata H."/>
            <person name="Yamamoto M."/>
            <person name="Yamamoto S."/>
            <person name="Yamane H."/>
            <person name="Yoshiki S."/>
            <person name="Yoshihara R."/>
            <person name="Yukawa K."/>
            <person name="Zhong H."/>
            <person name="Yano M."/>
            <person name="Yuan Q."/>
            <person name="Ouyang S."/>
            <person name="Liu J."/>
            <person name="Jones K.M."/>
            <person name="Gansberger K."/>
            <person name="Moffat K."/>
            <person name="Hill J."/>
            <person name="Bera J."/>
            <person name="Fadrosh D."/>
            <person name="Jin S."/>
            <person name="Johri S."/>
            <person name="Kim M."/>
            <person name="Overton L."/>
            <person name="Reardon M."/>
            <person name="Tsitrin T."/>
            <person name="Vuong H."/>
            <person name="Weaver B."/>
            <person name="Ciecko A."/>
            <person name="Tallon L."/>
            <person name="Jackson J."/>
            <person name="Pai G."/>
            <person name="Aken S.V."/>
            <person name="Utterback T."/>
            <person name="Reidmuller S."/>
            <person name="Feldblyum T."/>
            <person name="Hsiao J."/>
            <person name="Zismann V."/>
            <person name="Iobst S."/>
            <person name="de Vazeille A.R."/>
            <person name="Buell C.R."/>
            <person name="Ying K."/>
            <person name="Li Y."/>
            <person name="Lu T."/>
            <person name="Huang Y."/>
            <person name="Zhao Q."/>
            <person name="Feng Q."/>
            <person name="Zhang L."/>
            <person name="Zhu J."/>
            <person name="Weng Q."/>
            <person name="Mu J."/>
            <person name="Lu Y."/>
            <person name="Fan D."/>
            <person name="Liu Y."/>
            <person name="Guan J."/>
            <person name="Zhang Y."/>
            <person name="Yu S."/>
            <person name="Liu X."/>
            <person name="Zhang Y."/>
            <person name="Hong G."/>
            <person name="Han B."/>
            <person name="Choisne N."/>
            <person name="Demange N."/>
            <person name="Orjeda G."/>
            <person name="Samain S."/>
            <person name="Cattolico L."/>
            <person name="Pelletier E."/>
            <person name="Couloux A."/>
            <person name="Segurens B."/>
            <person name="Wincker P."/>
            <person name="D'Hont A."/>
            <person name="Scarpelli C."/>
            <person name="Weissenbach J."/>
            <person name="Salanoubat M."/>
            <person name="Quetier F."/>
            <person name="Yu Y."/>
            <person name="Kim H.R."/>
            <person name="Rambo T."/>
            <person name="Currie J."/>
            <person name="Collura K."/>
            <person name="Luo M."/>
            <person name="Yang T."/>
            <person name="Ammiraju J.S.S."/>
            <person name="Engler F."/>
            <person name="Soderlund C."/>
            <person name="Wing R.A."/>
            <person name="Palmer L.E."/>
            <person name="de la Bastide M."/>
            <person name="Spiegel L."/>
            <person name="Nascimento L."/>
            <person name="Zutavern T."/>
            <person name="O'Shaughnessy A."/>
            <person name="Dike S."/>
            <person name="Dedhia N."/>
            <person name="Preston R."/>
            <person name="Balija V."/>
            <person name="McCombie W.R."/>
            <person name="Chow T."/>
            <person name="Chen H."/>
            <person name="Chung M."/>
            <person name="Chen C."/>
            <person name="Shaw J."/>
            <person name="Wu H."/>
            <person name="Hsiao K."/>
            <person name="Chao Y."/>
            <person name="Chu M."/>
            <person name="Cheng C."/>
            <person name="Hour A."/>
            <person name="Lee P."/>
            <person name="Lin S."/>
            <person name="Lin Y."/>
            <person name="Liou J."/>
            <person name="Liu S."/>
            <person name="Hsing Y."/>
            <person name="Raghuvanshi S."/>
            <person name="Mohanty A."/>
            <person name="Bharti A.K."/>
            <person name="Gaur A."/>
            <person name="Gupta V."/>
            <person name="Kumar D."/>
            <person name="Ravi V."/>
            <person name="Vij S."/>
            <person name="Kapur A."/>
            <person name="Khurana P."/>
            <person name="Khurana P."/>
            <person name="Khurana J.P."/>
            <person name="Tyagi A.K."/>
            <person name="Gaikwad K."/>
            <person name="Singh A."/>
            <person name="Dalal V."/>
            <person name="Srivastava S."/>
            <person name="Dixit A."/>
            <person name="Pal A.K."/>
            <person name="Ghazi I.A."/>
            <person name="Yadav M."/>
            <person name="Pandit A."/>
            <person name="Bhargava A."/>
            <person name="Sureshbabu K."/>
            <person name="Batra K."/>
            <person name="Sharma T.R."/>
            <person name="Mohapatra T."/>
            <person name="Singh N.K."/>
            <person name="Messing J."/>
            <person name="Nelson A.B."/>
            <person name="Fuks G."/>
            <person name="Kavchok S."/>
            <person name="Keizer G."/>
            <person name="Linton E."/>
            <person name="Llaca V."/>
            <person name="Song R."/>
            <person name="Tanyolac B."/>
            <person name="Young S."/>
            <person name="Ho-Il K."/>
            <person name="Hahn J.H."/>
            <person name="Sangsakoo G."/>
            <person name="Vanavichit A."/>
            <person name="de Mattos Luiz.A.T."/>
            <person name="Zimmer P.D."/>
            <person name="Malone G."/>
            <person name="Dellagostin O."/>
            <person name="de Oliveira A.C."/>
            <person name="Bevan M."/>
            <person name="Bancroft I."/>
            <person name="Minx P."/>
            <person name="Cordum H."/>
            <person name="Wilson R."/>
            <person name="Cheng Z."/>
            <person name="Jin W."/>
            <person name="Jiang J."/>
            <person name="Leong S.A."/>
            <person name="Iwama H."/>
            <person name="Gojobori T."/>
            <person name="Itoh T."/>
            <person name="Niimura Y."/>
            <person name="Fujii Y."/>
            <person name="Habara T."/>
            <person name="Sakai H."/>
            <person name="Sato Y."/>
            <person name="Wilson G."/>
            <person name="Kumar K."/>
            <person name="McCouch S."/>
            <person name="Juretic N."/>
            <person name="Hoen D."/>
            <person name="Wright S."/>
            <person name="Bruskiewich R."/>
            <person name="Bureau T."/>
            <person name="Miyao A."/>
            <person name="Hirochika H."/>
            <person name="Nishikawa T."/>
            <person name="Kadowaki K."/>
            <person name="Sugiura M."/>
            <person name="Burr B."/>
            <person name="Sasaki T."/>
        </authorList>
    </citation>
    <scope>NUCLEOTIDE SEQUENCE [LARGE SCALE GENOMIC DNA]</scope>
    <source>
        <strain evidence="3">cv. Nipponbare</strain>
    </source>
</reference>
<dbReference type="PaxDb" id="39947-A0A0P0UY98"/>
<keyword evidence="3" id="KW-1185">Reference proteome</keyword>
<feature type="non-terminal residue" evidence="2">
    <location>
        <position position="1"/>
    </location>
</feature>
<dbReference type="InParanoid" id="A0A0P0UY98"/>
<dbReference type="AlphaFoldDB" id="A0A0P0UY98"/>
<reference evidence="2 3" key="3">
    <citation type="journal article" date="2013" name="Rice">
        <title>Improvement of the Oryza sativa Nipponbare reference genome using next generation sequence and optical map data.</title>
        <authorList>
            <person name="Kawahara Y."/>
            <person name="de la Bastide M."/>
            <person name="Hamilton J.P."/>
            <person name="Kanamori H."/>
            <person name="McCombie W.R."/>
            <person name="Ouyang S."/>
            <person name="Schwartz D.C."/>
            <person name="Tanaka T."/>
            <person name="Wu J."/>
            <person name="Zhou S."/>
            <person name="Childs K.L."/>
            <person name="Davidson R.M."/>
            <person name="Lin H."/>
            <person name="Quesada-Ocampo L."/>
            <person name="Vaillancourt B."/>
            <person name="Sakai H."/>
            <person name="Lee S.S."/>
            <person name="Kim J."/>
            <person name="Numa H."/>
            <person name="Itoh T."/>
            <person name="Buell C.R."/>
            <person name="Matsumoto T."/>
        </authorList>
    </citation>
    <scope>NUCLEOTIDE SEQUENCE [LARGE SCALE GENOMIC DNA]</scope>
    <source>
        <strain evidence="3">cv. Nipponbare</strain>
    </source>
</reference>
<gene>
    <name evidence="2" type="ordered locus">Os01g0146600</name>
    <name evidence="2" type="ORF">OSNPB_010146600</name>
</gene>
<accession>A0A0P0UY98</accession>
<evidence type="ECO:0000313" key="2">
    <source>
        <dbReference type="EMBL" id="BAS70373.1"/>
    </source>
</evidence>
<feature type="region of interest" description="Disordered" evidence="1">
    <location>
        <begin position="1"/>
        <end position="51"/>
    </location>
</feature>
<feature type="compositionally biased region" description="Basic and acidic residues" evidence="1">
    <location>
        <begin position="1"/>
        <end position="10"/>
    </location>
</feature>
<evidence type="ECO:0000313" key="3">
    <source>
        <dbReference type="Proteomes" id="UP000059680"/>
    </source>
</evidence>
<proteinExistence type="predicted"/>
<sequence>DGSERHDGGPEHGPPQRAATAAAAVTGRFGQPERRPDLRHSGEEDPHEREVVGKHVALEEKAMRWLVNKRTCSHGEGEGAHSQELLHELPRRRRAGAVLFASDSGGFGGADLKTVATDLLQHLQIVSTDLHHSQLTYWPN</sequence>
<reference evidence="2 3" key="2">
    <citation type="journal article" date="2013" name="Plant Cell Physiol.">
        <title>Rice Annotation Project Database (RAP-DB): an integrative and interactive database for rice genomics.</title>
        <authorList>
            <person name="Sakai H."/>
            <person name="Lee S.S."/>
            <person name="Tanaka T."/>
            <person name="Numa H."/>
            <person name="Kim J."/>
            <person name="Kawahara Y."/>
            <person name="Wakimoto H."/>
            <person name="Yang C.C."/>
            <person name="Iwamoto M."/>
            <person name="Abe T."/>
            <person name="Yamada Y."/>
            <person name="Muto A."/>
            <person name="Inokuchi H."/>
            <person name="Ikemura T."/>
            <person name="Matsumoto T."/>
            <person name="Sasaki T."/>
            <person name="Itoh T."/>
        </authorList>
    </citation>
    <scope>NUCLEOTIDE SEQUENCE [LARGE SCALE GENOMIC DNA]</scope>
    <source>
        <strain evidence="3">cv. Nipponbare</strain>
    </source>
</reference>
<dbReference type="Proteomes" id="UP000059680">
    <property type="component" value="Chromosome 1"/>
</dbReference>
<feature type="compositionally biased region" description="Basic and acidic residues" evidence="1">
    <location>
        <begin position="31"/>
        <end position="51"/>
    </location>
</feature>
<organism evidence="2 3">
    <name type="scientific">Oryza sativa subsp. japonica</name>
    <name type="common">Rice</name>
    <dbReference type="NCBI Taxonomy" id="39947"/>
    <lineage>
        <taxon>Eukaryota</taxon>
        <taxon>Viridiplantae</taxon>
        <taxon>Streptophyta</taxon>
        <taxon>Embryophyta</taxon>
        <taxon>Tracheophyta</taxon>
        <taxon>Spermatophyta</taxon>
        <taxon>Magnoliopsida</taxon>
        <taxon>Liliopsida</taxon>
        <taxon>Poales</taxon>
        <taxon>Poaceae</taxon>
        <taxon>BOP clade</taxon>
        <taxon>Oryzoideae</taxon>
        <taxon>Oryzeae</taxon>
        <taxon>Oryzinae</taxon>
        <taxon>Oryza</taxon>
        <taxon>Oryza sativa</taxon>
    </lineage>
</organism>
<name>A0A0P0UY98_ORYSJ</name>
<dbReference type="Gramene" id="Os01t0146600-01">
    <property type="protein sequence ID" value="Os01t0146600-01"/>
    <property type="gene ID" value="Os01g0146600"/>
</dbReference>
<evidence type="ECO:0000256" key="1">
    <source>
        <dbReference type="SAM" id="MobiDB-lite"/>
    </source>
</evidence>
<protein>
    <submittedName>
        <fullName evidence="2">Os01g0146600 protein</fullName>
    </submittedName>
</protein>
<dbReference type="EMBL" id="AP014957">
    <property type="protein sequence ID" value="BAS70373.1"/>
    <property type="molecule type" value="Genomic_DNA"/>
</dbReference>